<proteinExistence type="predicted"/>
<accession>A0A9N9P112</accession>
<name>A0A9N9P112_9GLOM</name>
<comment type="caution">
    <text evidence="3">The sequence shown here is derived from an EMBL/GenBank/DDBJ whole genome shotgun (WGS) entry which is preliminary data.</text>
</comment>
<protein>
    <submittedName>
        <fullName evidence="3">12389_t:CDS:1</fullName>
    </submittedName>
</protein>
<sequence>SYFKMFSKSKTSLNNAQKREFCLYTHENKMTCTKYIDWIEQKCEILNRDKKRNRSVTVPELEMALKEFVLTYQHKTVLSDLMLIEKAKLFADGLGVPVGTLNFSSGWLQKFKERNGIGREKLHGENESVNENIIIRELPLLRNKCSDYSLERIYNMDEIALFYQLEPDHSLAIQRLSGHKKNKECITVALCANADGSYKLNLLIIGKYAKPRCFKNVKISSLKITYYNSAKAWMLTTLFQKWLRDFDFQITKKHRDQPVLLILNQCSSHKPGWNEVIAQMIQNCWHYTRILPVDKLLFEVPLFNEPLIEIPLLEELFQNLNDFNFSDAMHIEEYLAIPEEDIVYEVPNEDKIIINLIETFRRTDSEYNENQEMADDSIEKEIISPNVALKSLENIHIYLLQQEDANEYIKLVNQYFNQVESERLPVDNYKDLYCDDFDL</sequence>
<feature type="domain" description="HTH CENPB-type" evidence="2">
    <location>
        <begin position="49"/>
        <end position="121"/>
    </location>
</feature>
<dbReference type="Pfam" id="PF03184">
    <property type="entry name" value="DDE_1"/>
    <property type="match status" value="1"/>
</dbReference>
<dbReference type="OrthoDB" id="2350305at2759"/>
<dbReference type="PROSITE" id="PS51253">
    <property type="entry name" value="HTH_CENPB"/>
    <property type="match status" value="1"/>
</dbReference>
<evidence type="ECO:0000259" key="2">
    <source>
        <dbReference type="PROSITE" id="PS51253"/>
    </source>
</evidence>
<dbReference type="PANTHER" id="PTHR19303">
    <property type="entry name" value="TRANSPOSON"/>
    <property type="match status" value="1"/>
</dbReference>
<evidence type="ECO:0000256" key="1">
    <source>
        <dbReference type="ARBA" id="ARBA00023125"/>
    </source>
</evidence>
<organism evidence="3 4">
    <name type="scientific">Dentiscutata erythropus</name>
    <dbReference type="NCBI Taxonomy" id="1348616"/>
    <lineage>
        <taxon>Eukaryota</taxon>
        <taxon>Fungi</taxon>
        <taxon>Fungi incertae sedis</taxon>
        <taxon>Mucoromycota</taxon>
        <taxon>Glomeromycotina</taxon>
        <taxon>Glomeromycetes</taxon>
        <taxon>Diversisporales</taxon>
        <taxon>Gigasporaceae</taxon>
        <taxon>Dentiscutata</taxon>
    </lineage>
</organism>
<dbReference type="EMBL" id="CAJVPY010022243">
    <property type="protein sequence ID" value="CAG8782224.1"/>
    <property type="molecule type" value="Genomic_DNA"/>
</dbReference>
<gene>
    <name evidence="3" type="ORF">DERYTH_LOCUS19782</name>
</gene>
<feature type="non-terminal residue" evidence="3">
    <location>
        <position position="439"/>
    </location>
</feature>
<dbReference type="Pfam" id="PF03221">
    <property type="entry name" value="HTH_Tnp_Tc5"/>
    <property type="match status" value="1"/>
</dbReference>
<dbReference type="SUPFAM" id="SSF46689">
    <property type="entry name" value="Homeodomain-like"/>
    <property type="match status" value="1"/>
</dbReference>
<dbReference type="SMART" id="SM00674">
    <property type="entry name" value="CENPB"/>
    <property type="match status" value="1"/>
</dbReference>
<keyword evidence="1" id="KW-0238">DNA-binding</keyword>
<dbReference type="GO" id="GO:0005634">
    <property type="term" value="C:nucleus"/>
    <property type="evidence" value="ECO:0007669"/>
    <property type="project" value="TreeGrafter"/>
</dbReference>
<evidence type="ECO:0000313" key="4">
    <source>
        <dbReference type="Proteomes" id="UP000789405"/>
    </source>
</evidence>
<reference evidence="3" key="1">
    <citation type="submission" date="2021-06" db="EMBL/GenBank/DDBJ databases">
        <authorList>
            <person name="Kallberg Y."/>
            <person name="Tangrot J."/>
            <person name="Rosling A."/>
        </authorList>
    </citation>
    <scope>NUCLEOTIDE SEQUENCE</scope>
    <source>
        <strain evidence="3">MA453B</strain>
    </source>
</reference>
<feature type="non-terminal residue" evidence="3">
    <location>
        <position position="1"/>
    </location>
</feature>
<dbReference type="Proteomes" id="UP000789405">
    <property type="component" value="Unassembled WGS sequence"/>
</dbReference>
<dbReference type="InterPro" id="IPR050863">
    <property type="entry name" value="CenT-Element_Derived"/>
</dbReference>
<dbReference type="InterPro" id="IPR006600">
    <property type="entry name" value="HTH_CenpB_DNA-bd_dom"/>
</dbReference>
<keyword evidence="4" id="KW-1185">Reference proteome</keyword>
<evidence type="ECO:0000313" key="3">
    <source>
        <dbReference type="EMBL" id="CAG8782224.1"/>
    </source>
</evidence>
<dbReference type="GO" id="GO:0003677">
    <property type="term" value="F:DNA binding"/>
    <property type="evidence" value="ECO:0007669"/>
    <property type="project" value="UniProtKB-KW"/>
</dbReference>
<dbReference type="Gene3D" id="1.10.10.60">
    <property type="entry name" value="Homeodomain-like"/>
    <property type="match status" value="1"/>
</dbReference>
<dbReference type="InterPro" id="IPR009057">
    <property type="entry name" value="Homeodomain-like_sf"/>
</dbReference>
<dbReference type="AlphaFoldDB" id="A0A9N9P112"/>
<dbReference type="InterPro" id="IPR004875">
    <property type="entry name" value="DDE_SF_endonuclease_dom"/>
</dbReference>
<dbReference type="PANTHER" id="PTHR19303:SF73">
    <property type="entry name" value="PROTEIN PDC2"/>
    <property type="match status" value="1"/>
</dbReference>